<feature type="compositionally biased region" description="Basic and acidic residues" evidence="5">
    <location>
        <begin position="261"/>
        <end position="285"/>
    </location>
</feature>
<dbReference type="Proteomes" id="UP000247409">
    <property type="component" value="Unassembled WGS sequence"/>
</dbReference>
<feature type="compositionally biased region" description="Acidic residues" evidence="5">
    <location>
        <begin position="195"/>
        <end position="205"/>
    </location>
</feature>
<dbReference type="GO" id="GO:0005730">
    <property type="term" value="C:nucleolus"/>
    <property type="evidence" value="ECO:0007669"/>
    <property type="project" value="UniProtKB-UniRule"/>
</dbReference>
<keyword evidence="8" id="KW-1185">Reference proteome</keyword>
<dbReference type="AlphaFoldDB" id="A0A2V3J0Y0"/>
<evidence type="ECO:0000256" key="4">
    <source>
        <dbReference type="PIRNR" id="PIRNR003352"/>
    </source>
</evidence>
<dbReference type="OrthoDB" id="10251342at2759"/>
<evidence type="ECO:0000313" key="7">
    <source>
        <dbReference type="EMBL" id="PXF48061.1"/>
    </source>
</evidence>
<dbReference type="Pfam" id="PF04874">
    <property type="entry name" value="Mak16"/>
    <property type="match status" value="1"/>
</dbReference>
<keyword evidence="3 4" id="KW-0539">Nucleus</keyword>
<dbReference type="InterPro" id="IPR029004">
    <property type="entry name" value="Ribosomal_eL28/Mak16"/>
</dbReference>
<dbReference type="PANTHER" id="PTHR23405:SF4">
    <property type="entry name" value="PROTEIN MAK16 HOMOLOG"/>
    <property type="match status" value="1"/>
</dbReference>
<feature type="domain" description="Ribosomal eL28/Mak16" evidence="6">
    <location>
        <begin position="6"/>
        <end position="118"/>
    </location>
</feature>
<dbReference type="InterPro" id="IPR006958">
    <property type="entry name" value="Mak16"/>
</dbReference>
<comment type="caution">
    <text evidence="7">The sequence shown here is derived from an EMBL/GenBank/DDBJ whole genome shotgun (WGS) entry which is preliminary data.</text>
</comment>
<evidence type="ECO:0000259" key="6">
    <source>
        <dbReference type="Pfam" id="PF01778"/>
    </source>
</evidence>
<comment type="subcellular location">
    <subcellularLocation>
        <location evidence="1">Nucleus</location>
    </subcellularLocation>
</comment>
<proteinExistence type="inferred from homology"/>
<dbReference type="Gene3D" id="3.30.390.110">
    <property type="match status" value="1"/>
</dbReference>
<dbReference type="PANTHER" id="PTHR23405">
    <property type="entry name" value="MAINTENANCE OF KILLER 16 MAK16 PROTEIN-RELATED"/>
    <property type="match status" value="1"/>
</dbReference>
<evidence type="ECO:0000256" key="2">
    <source>
        <dbReference type="ARBA" id="ARBA00005514"/>
    </source>
</evidence>
<dbReference type="EMBL" id="NBIV01000016">
    <property type="protein sequence ID" value="PXF48061.1"/>
    <property type="molecule type" value="Genomic_DNA"/>
</dbReference>
<evidence type="ECO:0000313" key="8">
    <source>
        <dbReference type="Proteomes" id="UP000247409"/>
    </source>
</evidence>
<reference evidence="7 8" key="1">
    <citation type="journal article" date="2018" name="Mol. Biol. Evol.">
        <title>Analysis of the draft genome of the red seaweed Gracilariopsis chorda provides insights into genome size evolution in Rhodophyta.</title>
        <authorList>
            <person name="Lee J."/>
            <person name="Yang E.C."/>
            <person name="Graf L."/>
            <person name="Yang J.H."/>
            <person name="Qiu H."/>
            <person name="Zel Zion U."/>
            <person name="Chan C.X."/>
            <person name="Stephens T.G."/>
            <person name="Weber A.P.M."/>
            <person name="Boo G.H."/>
            <person name="Boo S.M."/>
            <person name="Kim K.M."/>
            <person name="Shin Y."/>
            <person name="Jung M."/>
            <person name="Lee S.J."/>
            <person name="Yim H.S."/>
            <person name="Lee J.H."/>
            <person name="Bhattacharya D."/>
            <person name="Yoon H.S."/>
        </authorList>
    </citation>
    <scope>NUCLEOTIDE SEQUENCE [LARGE SCALE GENOMIC DNA]</scope>
    <source>
        <strain evidence="7 8">SKKU-2015</strain>
        <tissue evidence="7">Whole body</tissue>
    </source>
</reference>
<evidence type="ECO:0000256" key="5">
    <source>
        <dbReference type="SAM" id="MobiDB-lite"/>
    </source>
</evidence>
<evidence type="ECO:0000256" key="3">
    <source>
        <dbReference type="ARBA" id="ARBA00023242"/>
    </source>
</evidence>
<dbReference type="FunFam" id="3.30.390.110:FF:000001">
    <property type="entry name" value="Protein MAK16 homolog"/>
    <property type="match status" value="1"/>
</dbReference>
<protein>
    <recommendedName>
        <fullName evidence="4">Protein MAK16 homolog</fullName>
    </recommendedName>
</protein>
<dbReference type="GO" id="GO:0000460">
    <property type="term" value="P:maturation of 5.8S rRNA"/>
    <property type="evidence" value="ECO:0007669"/>
    <property type="project" value="TreeGrafter"/>
</dbReference>
<comment type="similarity">
    <text evidence="2 4">Belongs to the MAK16 family.</text>
</comment>
<feature type="compositionally biased region" description="Basic and acidic residues" evidence="5">
    <location>
        <begin position="319"/>
        <end position="334"/>
    </location>
</feature>
<feature type="region of interest" description="Disordered" evidence="5">
    <location>
        <begin position="192"/>
        <end position="334"/>
    </location>
</feature>
<dbReference type="PIRSF" id="PIRSF003352">
    <property type="entry name" value="MAK16"/>
    <property type="match status" value="1"/>
</dbReference>
<dbReference type="GO" id="GO:0000470">
    <property type="term" value="P:maturation of LSU-rRNA"/>
    <property type="evidence" value="ECO:0007669"/>
    <property type="project" value="TreeGrafter"/>
</dbReference>
<feature type="compositionally biased region" description="Acidic residues" evidence="5">
    <location>
        <begin position="213"/>
        <end position="260"/>
    </location>
</feature>
<evidence type="ECO:0000256" key="1">
    <source>
        <dbReference type="ARBA" id="ARBA00004123"/>
    </source>
</evidence>
<sequence length="334" mass="39545">MQHDTVIWNSVYHHFCSYKVKTANHTFCRNKYNITGLCERKSCPLANSRYATIVENDDRLYLFVKTAERAHSPRRLWERIRLSQNYRKALLQIDHHLQHWPQFYVHKAKQRLTKMTQYLIRKRKLQLQTNTRLVGAKKKVLRREASREKKAIDAAKLESAIENELLERLRTGAYGDIYNFAQDEYQKALDARVEEEMDEEEEQDEQQAHQYEAEYDDSEDELVDDIEDANENEPQYDFDDSDDDSDHSDDDLADGDDDYSADEHSDEGKPTDLTRSDQQLKDFVKRKAQRRALEKRKRDDANKGKKGRKLRRASGGVRVEVEYEREADTEAQYR</sequence>
<dbReference type="STRING" id="448386.A0A2V3J0Y0"/>
<accession>A0A2V3J0Y0</accession>
<organism evidence="7 8">
    <name type="scientific">Gracilariopsis chorda</name>
    <dbReference type="NCBI Taxonomy" id="448386"/>
    <lineage>
        <taxon>Eukaryota</taxon>
        <taxon>Rhodophyta</taxon>
        <taxon>Florideophyceae</taxon>
        <taxon>Rhodymeniophycidae</taxon>
        <taxon>Gracilariales</taxon>
        <taxon>Gracilariaceae</taxon>
        <taxon>Gracilariopsis</taxon>
    </lineage>
</organism>
<dbReference type="GO" id="GO:0030687">
    <property type="term" value="C:preribosome, large subunit precursor"/>
    <property type="evidence" value="ECO:0007669"/>
    <property type="project" value="TreeGrafter"/>
</dbReference>
<feature type="compositionally biased region" description="Basic residues" evidence="5">
    <location>
        <begin position="286"/>
        <end position="295"/>
    </location>
</feature>
<gene>
    <name evidence="7" type="ORF">BWQ96_02013</name>
</gene>
<dbReference type="Pfam" id="PF01778">
    <property type="entry name" value="Ribosomal_L28e"/>
    <property type="match status" value="1"/>
</dbReference>
<name>A0A2V3J0Y0_9FLOR</name>